<proteinExistence type="predicted"/>
<dbReference type="WBParaSite" id="RSKR_0000933633.1">
    <property type="protein sequence ID" value="RSKR_0000933633.1"/>
    <property type="gene ID" value="RSKR_0000933633"/>
</dbReference>
<evidence type="ECO:0000313" key="2">
    <source>
        <dbReference type="WBParaSite" id="RSKR_0000933633.1"/>
    </source>
</evidence>
<reference evidence="2" key="1">
    <citation type="submission" date="2016-11" db="UniProtKB">
        <authorList>
            <consortium name="WormBaseParasite"/>
        </authorList>
    </citation>
    <scope>IDENTIFICATION</scope>
    <source>
        <strain evidence="2">KR3021</strain>
    </source>
</reference>
<organism evidence="1 2">
    <name type="scientific">Rhabditophanes sp. KR3021</name>
    <dbReference type="NCBI Taxonomy" id="114890"/>
    <lineage>
        <taxon>Eukaryota</taxon>
        <taxon>Metazoa</taxon>
        <taxon>Ecdysozoa</taxon>
        <taxon>Nematoda</taxon>
        <taxon>Chromadorea</taxon>
        <taxon>Rhabditida</taxon>
        <taxon>Tylenchina</taxon>
        <taxon>Panagrolaimomorpha</taxon>
        <taxon>Strongyloidoidea</taxon>
        <taxon>Alloionematidae</taxon>
        <taxon>Rhabditophanes</taxon>
    </lineage>
</organism>
<evidence type="ECO:0000313" key="1">
    <source>
        <dbReference type="Proteomes" id="UP000095286"/>
    </source>
</evidence>
<protein>
    <submittedName>
        <fullName evidence="2">Dimer_Tnp_hAT domain-containing protein</fullName>
    </submittedName>
</protein>
<accession>A0AC35U9F9</accession>
<sequence>MFGLTEEEIRRMTGVCDEGANVIKCSKDNVKWLVSLKKKLDKGLITEAHKFALFLSLQSRKLKFLSSEEREPTLDIIKERMAVLKVNTPVHERAAIASSAFVFEEEDEMRENDELNEYVKRKNQFPTLYQIAVETLSIPGSSASAERSFLKLKRLISDERTSPNFSTISTLMLGYQNYQK</sequence>
<name>A0AC35U9F9_9BILA</name>
<dbReference type="Proteomes" id="UP000095286">
    <property type="component" value="Unplaced"/>
</dbReference>